<comment type="similarity">
    <text evidence="2">Belongs to the glycosyltransferase 41 family. O-GlcNAc transferase subfamily.</text>
</comment>
<dbReference type="SUPFAM" id="SSF48452">
    <property type="entry name" value="TPR-like"/>
    <property type="match status" value="1"/>
</dbReference>
<gene>
    <name evidence="10" type="ORF">JFN93_23830</name>
</gene>
<keyword evidence="11" id="KW-1185">Reference proteome</keyword>
<dbReference type="EMBL" id="JAEMHM010000029">
    <property type="protein sequence ID" value="MBJ6727749.1"/>
    <property type="molecule type" value="Genomic_DNA"/>
</dbReference>
<dbReference type="GO" id="GO:0097363">
    <property type="term" value="F:protein O-acetylglucosaminyltransferase activity"/>
    <property type="evidence" value="ECO:0007669"/>
    <property type="project" value="UniProtKB-EC"/>
</dbReference>
<comment type="pathway">
    <text evidence="1">Protein modification; protein glycosylation.</text>
</comment>
<dbReference type="InterPro" id="IPR029489">
    <property type="entry name" value="OGT/SEC/SPY_C"/>
</dbReference>
<dbReference type="SUPFAM" id="SSF53756">
    <property type="entry name" value="UDP-Glycosyltransferase/glycogen phosphorylase"/>
    <property type="match status" value="1"/>
</dbReference>
<dbReference type="InterPro" id="IPR019734">
    <property type="entry name" value="TPR_rpt"/>
</dbReference>
<dbReference type="Pfam" id="PF13424">
    <property type="entry name" value="TPR_12"/>
    <property type="match status" value="1"/>
</dbReference>
<dbReference type="Gene3D" id="3.40.50.11380">
    <property type="match status" value="1"/>
</dbReference>
<evidence type="ECO:0000256" key="7">
    <source>
        <dbReference type="ARBA" id="ARBA00022803"/>
    </source>
</evidence>
<dbReference type="PANTHER" id="PTHR44998:SF1">
    <property type="entry name" value="UDP-N-ACETYLGLUCOSAMINE--PEPTIDE N-ACETYLGLUCOSAMINYLTRANSFERASE 110 KDA SUBUNIT"/>
    <property type="match status" value="1"/>
</dbReference>
<evidence type="ECO:0000256" key="5">
    <source>
        <dbReference type="ARBA" id="ARBA00022679"/>
    </source>
</evidence>
<dbReference type="InterPro" id="IPR029044">
    <property type="entry name" value="Nucleotide-diphossugar_trans"/>
</dbReference>
<name>A0A8J7M394_9BACT</name>
<keyword evidence="4" id="KW-0328">Glycosyltransferase</keyword>
<dbReference type="CDD" id="cd00761">
    <property type="entry name" value="Glyco_tranf_GTA_type"/>
    <property type="match status" value="1"/>
</dbReference>
<evidence type="ECO:0000259" key="9">
    <source>
        <dbReference type="Pfam" id="PF13844"/>
    </source>
</evidence>
<dbReference type="PROSITE" id="PS50005">
    <property type="entry name" value="TPR"/>
    <property type="match status" value="2"/>
</dbReference>
<dbReference type="RefSeq" id="WP_199386890.1">
    <property type="nucleotide sequence ID" value="NZ_JAEMHM010000029.1"/>
</dbReference>
<organism evidence="10 11">
    <name type="scientific">Geomesophilobacter sediminis</name>
    <dbReference type="NCBI Taxonomy" id="2798584"/>
    <lineage>
        <taxon>Bacteria</taxon>
        <taxon>Pseudomonadati</taxon>
        <taxon>Thermodesulfobacteriota</taxon>
        <taxon>Desulfuromonadia</taxon>
        <taxon>Geobacterales</taxon>
        <taxon>Geobacteraceae</taxon>
        <taxon>Geomesophilobacter</taxon>
    </lineage>
</organism>
<dbReference type="AlphaFoldDB" id="A0A8J7M394"/>
<dbReference type="SMART" id="SM00028">
    <property type="entry name" value="TPR"/>
    <property type="match status" value="3"/>
</dbReference>
<reference evidence="10" key="1">
    <citation type="submission" date="2020-12" db="EMBL/GenBank/DDBJ databases">
        <title>Geomonas sp. Red875, isolated from river sediment.</title>
        <authorList>
            <person name="Xu Z."/>
            <person name="Zhang Z."/>
            <person name="Masuda Y."/>
            <person name="Itoh H."/>
            <person name="Senoo K."/>
        </authorList>
    </citation>
    <scope>NUCLEOTIDE SEQUENCE</scope>
    <source>
        <strain evidence="10">Red875</strain>
    </source>
</reference>
<feature type="repeat" description="TPR" evidence="8">
    <location>
        <begin position="70"/>
        <end position="103"/>
    </location>
</feature>
<dbReference type="Gene3D" id="3.90.550.10">
    <property type="entry name" value="Spore Coat Polysaccharide Biosynthesis Protein SpsA, Chain A"/>
    <property type="match status" value="1"/>
</dbReference>
<evidence type="ECO:0000256" key="2">
    <source>
        <dbReference type="ARBA" id="ARBA00005386"/>
    </source>
</evidence>
<keyword evidence="5" id="KW-0808">Transferase</keyword>
<keyword evidence="6" id="KW-0677">Repeat</keyword>
<evidence type="ECO:0000313" key="10">
    <source>
        <dbReference type="EMBL" id="MBJ6727749.1"/>
    </source>
</evidence>
<dbReference type="Gene3D" id="1.25.40.10">
    <property type="entry name" value="Tetratricopeptide repeat domain"/>
    <property type="match status" value="1"/>
</dbReference>
<sequence>MENEAVPQQHQLSEEGTRVLNAAFDLATRGELQLIDLINIADRLTAAGRWDLTSSLYRTFLEHTSLPTAYVAYFNYGVLLSSHGETSESEKMNRKALELNPDLIQARLNLGNNLEQQGRPEEALEQWRAALASPASQTPENLSLRLHALNNLGRLLESRRQFQEALQMLEQSISLDPSQESVILHLVHLRQKQCIWPVYAAPPGMTPEALEAHTSPLAMLAASNDPAQQLDAGQRFVAFKYGVAPETPLATVPYGHEKIRIGYLSSDLCLHAVSMLTIELFERHDRERFEVYAFCWSREDGTEMRRRVVDAMDHLIRIDAMGDAEAAACIRSHEIDVLVDLHGLTSGARPKILSYRPAPLQVTYLGFPGPTGLPWIDYVICDRFLIPEAEVGNYTEKPLYLPHCFQSSDSKRAIGALPTRAANNLPEDAVVFCSFNNNYKFTPQLFALWMKILKRVPKSVLWLLADNQWSHDNLCREAERHGVKRERLIFASRVAPPDYLARYQLADLFLDTFPFNGGTTANDALYMGLPLLTVSGRTFASRMAGSLLTHLGLDELIATDFADYERKAVALARKPSRLRKLKEQLLEKRSQPGSPFDMGTFIKDYEGAILGALSEVKRPAEPAPAAHQAPAPLVQTAPAGPPLTILLMAVNPGFFAEALGSVLSQTFGDYRLVVSDNSEPGTILAQFRDRFSDPRITWVHAWPQTKGNLLNHVRFLLDLVETPFFKFMHDDDILYQTSNAHLISLLQQNENVVCAFHGRHIINELGQLVSLSHWLPTGQLQAFTERQIAELVCKTAANLFGEVPFGMYRSTVRECWSAEFAGWPFTYIGDITSVLNIARLGWIAGSGAILGAYRRHGSQISVVDSPIRLSATVETDLLSRLLNARFGFSPETVSTTYDRLLETYQRNLPHFPILERFLSNLQSCVTEGRFAPDREFYELWREARTMQDLPVVDAEQLVF</sequence>
<dbReference type="Gene3D" id="3.40.50.2000">
    <property type="entry name" value="Glycogen Phosphorylase B"/>
    <property type="match status" value="1"/>
</dbReference>
<dbReference type="PROSITE" id="PS50293">
    <property type="entry name" value="TPR_REGION"/>
    <property type="match status" value="1"/>
</dbReference>
<feature type="domain" description="O-GlcNAc transferase C-terminal" evidence="9">
    <location>
        <begin position="256"/>
        <end position="416"/>
    </location>
</feature>
<evidence type="ECO:0000256" key="8">
    <source>
        <dbReference type="PROSITE-ProRule" id="PRU00339"/>
    </source>
</evidence>
<dbReference type="EC" id="2.4.1.255" evidence="3"/>
<dbReference type="Pfam" id="PF13844">
    <property type="entry name" value="Glyco_transf_41"/>
    <property type="match status" value="2"/>
</dbReference>
<dbReference type="PANTHER" id="PTHR44998">
    <property type="match status" value="1"/>
</dbReference>
<evidence type="ECO:0000256" key="6">
    <source>
        <dbReference type="ARBA" id="ARBA00022737"/>
    </source>
</evidence>
<dbReference type="Proteomes" id="UP000636888">
    <property type="component" value="Unassembled WGS sequence"/>
</dbReference>
<evidence type="ECO:0000256" key="4">
    <source>
        <dbReference type="ARBA" id="ARBA00022676"/>
    </source>
</evidence>
<proteinExistence type="inferred from homology"/>
<evidence type="ECO:0000256" key="1">
    <source>
        <dbReference type="ARBA" id="ARBA00004922"/>
    </source>
</evidence>
<accession>A0A8J7M394</accession>
<feature type="repeat" description="TPR" evidence="8">
    <location>
        <begin position="146"/>
        <end position="179"/>
    </location>
</feature>
<keyword evidence="7 8" id="KW-0802">TPR repeat</keyword>
<dbReference type="InterPro" id="IPR011990">
    <property type="entry name" value="TPR-like_helical_dom_sf"/>
</dbReference>
<evidence type="ECO:0000313" key="11">
    <source>
        <dbReference type="Proteomes" id="UP000636888"/>
    </source>
</evidence>
<protein>
    <recommendedName>
        <fullName evidence="3">protein O-GlcNAc transferase</fullName>
        <ecNumber evidence="3">2.4.1.255</ecNumber>
    </recommendedName>
</protein>
<evidence type="ECO:0000256" key="3">
    <source>
        <dbReference type="ARBA" id="ARBA00011970"/>
    </source>
</evidence>
<comment type="caution">
    <text evidence="10">The sequence shown here is derived from an EMBL/GenBank/DDBJ whole genome shotgun (WGS) entry which is preliminary data.</text>
</comment>
<dbReference type="SUPFAM" id="SSF53448">
    <property type="entry name" value="Nucleotide-diphospho-sugar transferases"/>
    <property type="match status" value="1"/>
</dbReference>
<feature type="domain" description="O-GlcNAc transferase C-terminal" evidence="9">
    <location>
        <begin position="417"/>
        <end position="592"/>
    </location>
</feature>